<protein>
    <submittedName>
        <fullName evidence="2">Uncharacterized protein</fullName>
    </submittedName>
</protein>
<evidence type="ECO:0000313" key="3">
    <source>
        <dbReference type="Proteomes" id="UP001153269"/>
    </source>
</evidence>
<reference evidence="2" key="1">
    <citation type="submission" date="2020-03" db="EMBL/GenBank/DDBJ databases">
        <authorList>
            <person name="Weist P."/>
        </authorList>
    </citation>
    <scope>NUCLEOTIDE SEQUENCE</scope>
</reference>
<dbReference type="EMBL" id="CADEAL010000763">
    <property type="protein sequence ID" value="CAB1424898.1"/>
    <property type="molecule type" value="Genomic_DNA"/>
</dbReference>
<accession>A0A9N7U523</accession>
<comment type="caution">
    <text evidence="2">The sequence shown here is derived from an EMBL/GenBank/DDBJ whole genome shotgun (WGS) entry which is preliminary data.</text>
</comment>
<proteinExistence type="predicted"/>
<sequence>MTRWLYLALTERSLPQITQYISGSALDTVERNSFNGHLPCCVSAAPQQDRSRISSLDMMETVVLKGLKLPVVHQHQYRHRHQQRQQQQPQPEPQQQRQIVLPQTESEQEKPTMTGR</sequence>
<evidence type="ECO:0000313" key="2">
    <source>
        <dbReference type="EMBL" id="CAB1424898.1"/>
    </source>
</evidence>
<gene>
    <name evidence="2" type="ORF">PLEPLA_LOCUS12827</name>
</gene>
<dbReference type="Proteomes" id="UP001153269">
    <property type="component" value="Unassembled WGS sequence"/>
</dbReference>
<evidence type="ECO:0000256" key="1">
    <source>
        <dbReference type="SAM" id="MobiDB-lite"/>
    </source>
</evidence>
<feature type="region of interest" description="Disordered" evidence="1">
    <location>
        <begin position="73"/>
        <end position="116"/>
    </location>
</feature>
<organism evidence="2 3">
    <name type="scientific">Pleuronectes platessa</name>
    <name type="common">European plaice</name>
    <dbReference type="NCBI Taxonomy" id="8262"/>
    <lineage>
        <taxon>Eukaryota</taxon>
        <taxon>Metazoa</taxon>
        <taxon>Chordata</taxon>
        <taxon>Craniata</taxon>
        <taxon>Vertebrata</taxon>
        <taxon>Euteleostomi</taxon>
        <taxon>Actinopterygii</taxon>
        <taxon>Neopterygii</taxon>
        <taxon>Teleostei</taxon>
        <taxon>Neoteleostei</taxon>
        <taxon>Acanthomorphata</taxon>
        <taxon>Carangaria</taxon>
        <taxon>Pleuronectiformes</taxon>
        <taxon>Pleuronectoidei</taxon>
        <taxon>Pleuronectidae</taxon>
        <taxon>Pleuronectes</taxon>
    </lineage>
</organism>
<feature type="compositionally biased region" description="Low complexity" evidence="1">
    <location>
        <begin position="84"/>
        <end position="98"/>
    </location>
</feature>
<name>A0A9N7U523_PLEPL</name>
<dbReference type="AlphaFoldDB" id="A0A9N7U523"/>
<keyword evidence="3" id="KW-1185">Reference proteome</keyword>